<organism evidence="2 3">
    <name type="scientific">Cercopithifilaria johnstoni</name>
    <dbReference type="NCBI Taxonomy" id="2874296"/>
    <lineage>
        <taxon>Eukaryota</taxon>
        <taxon>Metazoa</taxon>
        <taxon>Ecdysozoa</taxon>
        <taxon>Nematoda</taxon>
        <taxon>Chromadorea</taxon>
        <taxon>Rhabditida</taxon>
        <taxon>Spirurina</taxon>
        <taxon>Spiruromorpha</taxon>
        <taxon>Filarioidea</taxon>
        <taxon>Onchocercidae</taxon>
        <taxon>Cercopithifilaria</taxon>
    </lineage>
</organism>
<dbReference type="InterPro" id="IPR000210">
    <property type="entry name" value="BTB/POZ_dom"/>
</dbReference>
<dbReference type="Pfam" id="PF00651">
    <property type="entry name" value="BTB"/>
    <property type="match status" value="1"/>
</dbReference>
<dbReference type="InterPro" id="IPR011333">
    <property type="entry name" value="SKP1/BTB/POZ_sf"/>
</dbReference>
<accession>A0A8J2Q133</accession>
<comment type="caution">
    <text evidence="2">The sequence shown here is derived from an EMBL/GenBank/DDBJ whole genome shotgun (WGS) entry which is preliminary data.</text>
</comment>
<dbReference type="EMBL" id="CAKAEH010001412">
    <property type="protein sequence ID" value="CAG9535894.1"/>
    <property type="molecule type" value="Genomic_DNA"/>
</dbReference>
<dbReference type="PANTHER" id="PTHR45632:SF5">
    <property type="entry name" value="KELCH-LIKE PROTEIN 22"/>
    <property type="match status" value="1"/>
</dbReference>
<gene>
    <name evidence="2" type="ORF">CJOHNSTONI_LOCUS5869</name>
</gene>
<name>A0A8J2Q133_9BILA</name>
<dbReference type="Pfam" id="PF07707">
    <property type="entry name" value="BACK"/>
    <property type="match status" value="1"/>
</dbReference>
<dbReference type="AlphaFoldDB" id="A0A8J2Q133"/>
<reference evidence="2" key="1">
    <citation type="submission" date="2021-09" db="EMBL/GenBank/DDBJ databases">
        <authorList>
            <consortium name="Pathogen Informatics"/>
        </authorList>
    </citation>
    <scope>NUCLEOTIDE SEQUENCE</scope>
</reference>
<dbReference type="InterPro" id="IPR011705">
    <property type="entry name" value="BACK"/>
</dbReference>
<proteinExistence type="predicted"/>
<dbReference type="SUPFAM" id="SSF54695">
    <property type="entry name" value="POZ domain"/>
    <property type="match status" value="1"/>
</dbReference>
<dbReference type="Gene3D" id="1.25.40.420">
    <property type="match status" value="1"/>
</dbReference>
<dbReference type="Proteomes" id="UP000746747">
    <property type="component" value="Unassembled WGS sequence"/>
</dbReference>
<evidence type="ECO:0000313" key="2">
    <source>
        <dbReference type="EMBL" id="CAG9535894.1"/>
    </source>
</evidence>
<dbReference type="PANTHER" id="PTHR45632">
    <property type="entry name" value="LD33804P"/>
    <property type="match status" value="1"/>
</dbReference>
<dbReference type="Gene3D" id="3.30.710.10">
    <property type="entry name" value="Potassium Channel Kv1.1, Chain A"/>
    <property type="match status" value="1"/>
</dbReference>
<keyword evidence="3" id="KW-1185">Reference proteome</keyword>
<dbReference type="PROSITE" id="PS50097">
    <property type="entry name" value="BTB"/>
    <property type="match status" value="1"/>
</dbReference>
<evidence type="ECO:0000313" key="3">
    <source>
        <dbReference type="Proteomes" id="UP000746747"/>
    </source>
</evidence>
<feature type="domain" description="BTB" evidence="1">
    <location>
        <begin position="1"/>
        <end position="54"/>
    </location>
</feature>
<protein>
    <recommendedName>
        <fullName evidence="1">BTB domain-containing protein</fullName>
    </recommendedName>
</protein>
<sequence length="269" mass="31468">MLHSEIALAHSGYFRRQYSSEMKTQNRPATLNINYLTNYDANAVRRMINFLYTGILPCSLAEIPELLALCCKLQVPSMRSIIEKFIIQKAAEYNSLLDCWNISCHRQSDLSLRTKDFVLNYVMRSLEKAVLDVRFSQLDQGAVEALLKRDSLPVRSECDVLRIALMYYFRRDGQDVNMQSLLNVVRYNCGNETLIRMRQDILCVNDEELRFCFEQNCAYGLWQTECHLYDPNIWPKPEILPVRGKPNADCDWINVHFYSLLQPITEPYR</sequence>
<evidence type="ECO:0000259" key="1">
    <source>
        <dbReference type="PROSITE" id="PS50097"/>
    </source>
</evidence>
<dbReference type="CDD" id="cd18186">
    <property type="entry name" value="BTB_POZ_ZBTB_KLHL-like"/>
    <property type="match status" value="1"/>
</dbReference>
<dbReference type="OrthoDB" id="5779000at2759"/>